<dbReference type="GeneID" id="59346077"/>
<reference evidence="4" key="1">
    <citation type="submission" date="2020-05" db="EMBL/GenBank/DDBJ databases">
        <title>Mycena genomes resolve the evolution of fungal bioluminescence.</title>
        <authorList>
            <person name="Tsai I.J."/>
        </authorList>
    </citation>
    <scope>NUCLEOTIDE SEQUENCE</scope>
    <source>
        <strain evidence="4">171206Taipei</strain>
    </source>
</reference>
<evidence type="ECO:0000313" key="4">
    <source>
        <dbReference type="EMBL" id="KAF7301205.1"/>
    </source>
</evidence>
<keyword evidence="5" id="KW-1185">Reference proteome</keyword>
<keyword evidence="3" id="KW-0472">Membrane</keyword>
<evidence type="ECO:0000313" key="5">
    <source>
        <dbReference type="Proteomes" id="UP000636479"/>
    </source>
</evidence>
<keyword evidence="1" id="KW-0175">Coiled coil</keyword>
<comment type="caution">
    <text evidence="4">The sequence shown here is derived from an EMBL/GenBank/DDBJ whole genome shotgun (WGS) entry which is preliminary data.</text>
</comment>
<feature type="region of interest" description="Disordered" evidence="2">
    <location>
        <begin position="1"/>
        <end position="45"/>
    </location>
</feature>
<name>A0A8H6SK60_9AGAR</name>
<protein>
    <submittedName>
        <fullName evidence="4">6PF2K domain-containing protein</fullName>
    </submittedName>
</protein>
<evidence type="ECO:0000256" key="2">
    <source>
        <dbReference type="SAM" id="MobiDB-lite"/>
    </source>
</evidence>
<keyword evidence="3" id="KW-1133">Transmembrane helix</keyword>
<dbReference type="EMBL" id="JACAZF010000006">
    <property type="protein sequence ID" value="KAF7301205.1"/>
    <property type="molecule type" value="Genomic_DNA"/>
</dbReference>
<feature type="transmembrane region" description="Helical" evidence="3">
    <location>
        <begin position="127"/>
        <end position="147"/>
    </location>
</feature>
<evidence type="ECO:0000256" key="3">
    <source>
        <dbReference type="SAM" id="Phobius"/>
    </source>
</evidence>
<sequence>MAIIEEKAPSDPPQYECESAPPRVSDDKVSGDKTPPVVVVPAESSSAPSEAEWQAKLDVLEKRIEKYNKKRRRSDEAAILAAMHDLAAVHPDPKVKDYWTRRADEFEKAPEADKLVILKDIIRAMRLLLAAPLTIAALLLIGTGTLVKVSGEWISGRRSLSKKKSKPDV</sequence>
<organism evidence="4 5">
    <name type="scientific">Mycena indigotica</name>
    <dbReference type="NCBI Taxonomy" id="2126181"/>
    <lineage>
        <taxon>Eukaryota</taxon>
        <taxon>Fungi</taxon>
        <taxon>Dikarya</taxon>
        <taxon>Basidiomycota</taxon>
        <taxon>Agaricomycotina</taxon>
        <taxon>Agaricomycetes</taxon>
        <taxon>Agaricomycetidae</taxon>
        <taxon>Agaricales</taxon>
        <taxon>Marasmiineae</taxon>
        <taxon>Mycenaceae</taxon>
        <taxon>Mycena</taxon>
    </lineage>
</organism>
<feature type="compositionally biased region" description="Low complexity" evidence="2">
    <location>
        <begin position="35"/>
        <end position="45"/>
    </location>
</feature>
<accession>A0A8H6SK60</accession>
<dbReference type="RefSeq" id="XP_037219205.1">
    <property type="nucleotide sequence ID" value="XM_037363561.1"/>
</dbReference>
<evidence type="ECO:0000256" key="1">
    <source>
        <dbReference type="SAM" id="Coils"/>
    </source>
</evidence>
<keyword evidence="3" id="KW-0812">Transmembrane</keyword>
<dbReference type="Proteomes" id="UP000636479">
    <property type="component" value="Unassembled WGS sequence"/>
</dbReference>
<proteinExistence type="predicted"/>
<dbReference type="AlphaFoldDB" id="A0A8H6SK60"/>
<gene>
    <name evidence="4" type="ORF">MIND_00685200</name>
</gene>
<dbReference type="OrthoDB" id="3270770at2759"/>
<feature type="coiled-coil region" evidence="1">
    <location>
        <begin position="50"/>
        <end position="77"/>
    </location>
</feature>